<organism evidence="1 2">
    <name type="scientific">Arthrobacter agilis</name>
    <dbReference type="NCBI Taxonomy" id="37921"/>
    <lineage>
        <taxon>Bacteria</taxon>
        <taxon>Bacillati</taxon>
        <taxon>Actinomycetota</taxon>
        <taxon>Actinomycetes</taxon>
        <taxon>Micrococcales</taxon>
        <taxon>Micrococcaceae</taxon>
        <taxon>Arthrobacter</taxon>
    </lineage>
</organism>
<dbReference type="Proteomes" id="UP000239187">
    <property type="component" value="Chromosome"/>
</dbReference>
<accession>A0A2L0UGY0</accession>
<gene>
    <name evidence="1" type="ORF">CVO76_13265</name>
</gene>
<sequence>MVLLLAIAVFAVSIAFVLVYATGLSWPTAVLITVVLAGGQAYTLRRTLFPGDGDDGTDP</sequence>
<name>A0A2L0UGY0_9MICC</name>
<dbReference type="AlphaFoldDB" id="A0A2L0UGY0"/>
<proteinExistence type="predicted"/>
<evidence type="ECO:0000313" key="1">
    <source>
        <dbReference type="EMBL" id="AUZ88500.1"/>
    </source>
</evidence>
<dbReference type="EMBL" id="CP024915">
    <property type="protein sequence ID" value="AUZ88500.1"/>
    <property type="molecule type" value="Genomic_DNA"/>
</dbReference>
<reference evidence="1 2" key="1">
    <citation type="submission" date="2017-11" db="EMBL/GenBank/DDBJ databases">
        <title>Draft genome of Arthrobacter agilis strain UMCV2, a plant growth-promoting rhizobacterium and biocontrol capacity of phytopathogenic fungi.</title>
        <authorList>
            <person name="Martinez-Camara R."/>
            <person name="Santoyo G."/>
            <person name="Moreno-Hagelsieb G."/>
            <person name="Valencia-Cantero E."/>
        </authorList>
    </citation>
    <scope>NUCLEOTIDE SEQUENCE [LARGE SCALE GENOMIC DNA]</scope>
    <source>
        <strain evidence="1 2">UMCV2</strain>
    </source>
</reference>
<evidence type="ECO:0000313" key="2">
    <source>
        <dbReference type="Proteomes" id="UP000239187"/>
    </source>
</evidence>
<protein>
    <submittedName>
        <fullName evidence="1">Uncharacterized protein</fullName>
    </submittedName>
</protein>